<dbReference type="PROSITE" id="PS50885">
    <property type="entry name" value="HAMP"/>
    <property type="match status" value="1"/>
</dbReference>
<comment type="caution">
    <text evidence="10">The sequence shown here is derived from an EMBL/GenBank/DDBJ whole genome shotgun (WGS) entry which is preliminary data.</text>
</comment>
<evidence type="ECO:0000313" key="11">
    <source>
        <dbReference type="Proteomes" id="UP000640274"/>
    </source>
</evidence>
<evidence type="ECO:0000256" key="1">
    <source>
        <dbReference type="ARBA" id="ARBA00004236"/>
    </source>
</evidence>
<dbReference type="GO" id="GO:0007165">
    <property type="term" value="P:signal transduction"/>
    <property type="evidence" value="ECO:0007669"/>
    <property type="project" value="UniProtKB-KW"/>
</dbReference>
<dbReference type="PANTHER" id="PTHR32089:SF112">
    <property type="entry name" value="LYSOZYME-LIKE PROTEIN-RELATED"/>
    <property type="match status" value="1"/>
</dbReference>
<keyword evidence="7" id="KW-0812">Transmembrane</keyword>
<dbReference type="Pfam" id="PF00015">
    <property type="entry name" value="MCPsignal"/>
    <property type="match status" value="1"/>
</dbReference>
<evidence type="ECO:0000256" key="3">
    <source>
        <dbReference type="ARBA" id="ARBA00023136"/>
    </source>
</evidence>
<dbReference type="RefSeq" id="WP_199019837.1">
    <property type="nucleotide sequence ID" value="NZ_JAELUP010000065.1"/>
</dbReference>
<feature type="transmembrane region" description="Helical" evidence="7">
    <location>
        <begin position="41"/>
        <end position="61"/>
    </location>
</feature>
<feature type="domain" description="HAMP" evidence="9">
    <location>
        <begin position="62"/>
        <end position="112"/>
    </location>
</feature>
<feature type="transmembrane region" description="Helical" evidence="7">
    <location>
        <begin position="12"/>
        <end position="35"/>
    </location>
</feature>
<dbReference type="PROSITE" id="PS50111">
    <property type="entry name" value="CHEMOTAXIS_TRANSDUC_2"/>
    <property type="match status" value="1"/>
</dbReference>
<dbReference type="InterPro" id="IPR004089">
    <property type="entry name" value="MCPsignal_dom"/>
</dbReference>
<dbReference type="Proteomes" id="UP000640274">
    <property type="component" value="Unassembled WGS sequence"/>
</dbReference>
<name>A0A934J7T8_9BACL</name>
<dbReference type="AlphaFoldDB" id="A0A934J7T8"/>
<protein>
    <submittedName>
        <fullName evidence="10">HAMP domain-containing protein</fullName>
    </submittedName>
</protein>
<proteinExistence type="inferred from homology"/>
<dbReference type="SMART" id="SM00283">
    <property type="entry name" value="MA"/>
    <property type="match status" value="1"/>
</dbReference>
<dbReference type="Gene3D" id="1.10.287.950">
    <property type="entry name" value="Methyl-accepting chemotaxis protein"/>
    <property type="match status" value="1"/>
</dbReference>
<keyword evidence="3 7" id="KW-0472">Membrane</keyword>
<dbReference type="Pfam" id="PF00672">
    <property type="entry name" value="HAMP"/>
    <property type="match status" value="1"/>
</dbReference>
<feature type="domain" description="Methyl-accepting transducer" evidence="8">
    <location>
        <begin position="131"/>
        <end position="381"/>
    </location>
</feature>
<dbReference type="InterPro" id="IPR003660">
    <property type="entry name" value="HAMP_dom"/>
</dbReference>
<evidence type="ECO:0000256" key="4">
    <source>
        <dbReference type="ARBA" id="ARBA00023224"/>
    </source>
</evidence>
<comment type="similarity">
    <text evidence="5">Belongs to the methyl-accepting chemotaxis (MCP) protein family.</text>
</comment>
<dbReference type="CDD" id="cd06225">
    <property type="entry name" value="HAMP"/>
    <property type="match status" value="1"/>
</dbReference>
<evidence type="ECO:0000259" key="8">
    <source>
        <dbReference type="PROSITE" id="PS50111"/>
    </source>
</evidence>
<sequence>MQWLNSLSIRNKILIGSYSIVILFSIAILAITIIAGAPFHVSLLIIVALAIIAYPVSGFIGKTITHSISELTDVAFRISKGDFSQRVDVNSTVGELGHSFNSMIDKLKDILNESLKISRIVSDSSGSILDKNKELKTIMEQVTHSCGELAVGANEISDDVSGMSDSIQGIEEKIAAYADTTRQINYQSELTLSLVEKGRQSVESQSESMRQNVEATAIVSETIEELSRKAEGITKITKTISEIAEQTNLLSLNASIEAARAGEHGRGFAVVAQEVRNLAEESSASTKEVFGLVRGIEQSVKNAIEKIHANEQIVKEQNERLKESEQVFHEIVSSVQFITGQISAFSSEMEQMLDSARSISSSIQNISAITQESAAGTQEVSASMNEQITSVQEVVDETETMQQMVTKLQKTIQVFKF</sequence>
<keyword evidence="11" id="KW-1185">Reference proteome</keyword>
<keyword evidence="7" id="KW-1133">Transmembrane helix</keyword>
<evidence type="ECO:0000256" key="5">
    <source>
        <dbReference type="ARBA" id="ARBA00029447"/>
    </source>
</evidence>
<dbReference type="PANTHER" id="PTHR32089">
    <property type="entry name" value="METHYL-ACCEPTING CHEMOTAXIS PROTEIN MCPB"/>
    <property type="match status" value="1"/>
</dbReference>
<keyword evidence="4 6" id="KW-0807">Transducer</keyword>
<organism evidence="10 11">
    <name type="scientific">Paenibacillus roseus</name>
    <dbReference type="NCBI Taxonomy" id="2798579"/>
    <lineage>
        <taxon>Bacteria</taxon>
        <taxon>Bacillati</taxon>
        <taxon>Bacillota</taxon>
        <taxon>Bacilli</taxon>
        <taxon>Bacillales</taxon>
        <taxon>Paenibacillaceae</taxon>
        <taxon>Paenibacillus</taxon>
    </lineage>
</organism>
<keyword evidence="2" id="KW-1003">Cell membrane</keyword>
<dbReference type="SUPFAM" id="SSF58104">
    <property type="entry name" value="Methyl-accepting chemotaxis protein (MCP) signaling domain"/>
    <property type="match status" value="1"/>
</dbReference>
<evidence type="ECO:0000256" key="2">
    <source>
        <dbReference type="ARBA" id="ARBA00022475"/>
    </source>
</evidence>
<evidence type="ECO:0000259" key="9">
    <source>
        <dbReference type="PROSITE" id="PS50885"/>
    </source>
</evidence>
<evidence type="ECO:0000256" key="7">
    <source>
        <dbReference type="SAM" id="Phobius"/>
    </source>
</evidence>
<dbReference type="SMART" id="SM00304">
    <property type="entry name" value="HAMP"/>
    <property type="match status" value="2"/>
</dbReference>
<dbReference type="GO" id="GO:0005886">
    <property type="term" value="C:plasma membrane"/>
    <property type="evidence" value="ECO:0007669"/>
    <property type="project" value="UniProtKB-SubCell"/>
</dbReference>
<evidence type="ECO:0000256" key="6">
    <source>
        <dbReference type="PROSITE-ProRule" id="PRU00284"/>
    </source>
</evidence>
<dbReference type="Gene3D" id="6.10.340.10">
    <property type="match status" value="1"/>
</dbReference>
<evidence type="ECO:0000313" key="10">
    <source>
        <dbReference type="EMBL" id="MBJ6362316.1"/>
    </source>
</evidence>
<accession>A0A934J7T8</accession>
<dbReference type="EMBL" id="JAELUP010000065">
    <property type="protein sequence ID" value="MBJ6362316.1"/>
    <property type="molecule type" value="Genomic_DNA"/>
</dbReference>
<reference evidence="10" key="1">
    <citation type="submission" date="2020-12" db="EMBL/GenBank/DDBJ databases">
        <authorList>
            <person name="Huq M.A."/>
        </authorList>
    </citation>
    <scope>NUCLEOTIDE SEQUENCE</scope>
    <source>
        <strain evidence="10">MAHUQ-46</strain>
    </source>
</reference>
<comment type="subcellular location">
    <subcellularLocation>
        <location evidence="1">Cell membrane</location>
    </subcellularLocation>
</comment>
<gene>
    <name evidence="10" type="ORF">JFN88_13650</name>
</gene>